<evidence type="ECO:0008006" key="4">
    <source>
        <dbReference type="Google" id="ProtNLM"/>
    </source>
</evidence>
<feature type="compositionally biased region" description="Acidic residues" evidence="1">
    <location>
        <begin position="404"/>
        <end position="414"/>
    </location>
</feature>
<sequence length="449" mass="47715">MSSTRDYEYLLECKNVIGVDYDANEDRVTVFVTQKEPAERLTEEDRVEKRVTDAGDDVAVDVVDAGYDEEREGFDALSTFETLPEAAPGREGRHRPVPAGVSESNANLTAGTAGPYPAQVTDPDDGDAVWRDDVRSGDLVRLSNNHVYARSNEADPGAPIRQPSPRDGGTADDAVGDLVGYVPIEEGVRVDVAARSAGPDRDTDAYFELEDTWPTGIKREGYDELKGETVTKTGRTTGVTSADIEATSASVRVNFGEVHGPVLLREQLVAGHMSEGGDSGSPVFLEDGTLVGLLFAGSAEQTICNRIALVESELGVEILAAEPSDDADDGAAIPVTTTAFDHTVSVDLESSAFSLESVAFDDELRRGETVDVTASVVAEPGRYWLEIDGERRRVSVGSIGDGVDANDNDSGSDDADSRARATVTVPVSIPDDVDSLTVRVRGGSVCALE</sequence>
<dbReference type="EMBL" id="WUYX01000060">
    <property type="protein sequence ID" value="MXV63795.1"/>
    <property type="molecule type" value="Genomic_DNA"/>
</dbReference>
<dbReference type="RefSeq" id="WP_160066602.1">
    <property type="nucleotide sequence ID" value="NZ_WUYX01000060.1"/>
</dbReference>
<keyword evidence="3" id="KW-1185">Reference proteome</keyword>
<evidence type="ECO:0000313" key="3">
    <source>
        <dbReference type="Proteomes" id="UP000434101"/>
    </source>
</evidence>
<protein>
    <recommendedName>
        <fullName evidence="4">Serine protease</fullName>
    </recommendedName>
</protein>
<evidence type="ECO:0000256" key="1">
    <source>
        <dbReference type="SAM" id="MobiDB-lite"/>
    </source>
</evidence>
<proteinExistence type="predicted"/>
<name>A0A6B0VR48_9EURY</name>
<dbReference type="SUPFAM" id="SSF50494">
    <property type="entry name" value="Trypsin-like serine proteases"/>
    <property type="match status" value="1"/>
</dbReference>
<dbReference type="Gene3D" id="2.40.10.10">
    <property type="entry name" value="Trypsin-like serine proteases"/>
    <property type="match status" value="1"/>
</dbReference>
<feature type="region of interest" description="Disordered" evidence="1">
    <location>
        <begin position="150"/>
        <end position="173"/>
    </location>
</feature>
<dbReference type="AlphaFoldDB" id="A0A6B0VR48"/>
<dbReference type="OrthoDB" id="350653at2157"/>
<evidence type="ECO:0000313" key="2">
    <source>
        <dbReference type="EMBL" id="MXV63795.1"/>
    </source>
</evidence>
<dbReference type="InterPro" id="IPR043504">
    <property type="entry name" value="Peptidase_S1_PA_chymotrypsin"/>
</dbReference>
<gene>
    <name evidence="2" type="ORF">GS429_17350</name>
</gene>
<organism evidence="2 3">
    <name type="scientific">Natronorubrum halalkaliphilum</name>
    <dbReference type="NCBI Taxonomy" id="2691917"/>
    <lineage>
        <taxon>Archaea</taxon>
        <taxon>Methanobacteriati</taxon>
        <taxon>Methanobacteriota</taxon>
        <taxon>Stenosarchaea group</taxon>
        <taxon>Halobacteria</taxon>
        <taxon>Halobacteriales</taxon>
        <taxon>Natrialbaceae</taxon>
        <taxon>Natronorubrum</taxon>
    </lineage>
</organism>
<reference evidence="2 3" key="1">
    <citation type="submission" date="2020-01" db="EMBL/GenBank/DDBJ databases">
        <title>Natronorubrum sp. JWXQ-INN 674 isolated from Inner Mongolia Autonomous Region of China.</title>
        <authorList>
            <person name="Xue Q."/>
        </authorList>
    </citation>
    <scope>NUCLEOTIDE SEQUENCE [LARGE SCALE GENOMIC DNA]</scope>
    <source>
        <strain evidence="2 3">JWXQ-INN-674</strain>
    </source>
</reference>
<feature type="region of interest" description="Disordered" evidence="1">
    <location>
        <begin position="397"/>
        <end position="421"/>
    </location>
</feature>
<dbReference type="InterPro" id="IPR009003">
    <property type="entry name" value="Peptidase_S1_PA"/>
</dbReference>
<dbReference type="Proteomes" id="UP000434101">
    <property type="component" value="Unassembled WGS sequence"/>
</dbReference>
<accession>A0A6B0VR48</accession>
<comment type="caution">
    <text evidence="2">The sequence shown here is derived from an EMBL/GenBank/DDBJ whole genome shotgun (WGS) entry which is preliminary data.</text>
</comment>